<keyword evidence="3" id="KW-1185">Reference proteome</keyword>
<evidence type="ECO:0000259" key="1">
    <source>
        <dbReference type="PROSITE" id="PS51819"/>
    </source>
</evidence>
<dbReference type="CDD" id="cd07247">
    <property type="entry name" value="SgaA_N_like"/>
    <property type="match status" value="2"/>
</dbReference>
<dbReference type="InterPro" id="IPR004360">
    <property type="entry name" value="Glyas_Fos-R_dOase_dom"/>
</dbReference>
<proteinExistence type="predicted"/>
<organism evidence="2 3">
    <name type="scientific">Streptosporangium saharense</name>
    <dbReference type="NCBI Taxonomy" id="1706840"/>
    <lineage>
        <taxon>Bacteria</taxon>
        <taxon>Bacillati</taxon>
        <taxon>Actinomycetota</taxon>
        <taxon>Actinomycetes</taxon>
        <taxon>Streptosporangiales</taxon>
        <taxon>Streptosporangiaceae</taxon>
        <taxon>Streptosporangium</taxon>
    </lineage>
</organism>
<sequence>MITTDHVPGTPGWIDLGSPDVAASAAFYGSLFGWSLQPAGPEAGDYGFLQLDGRTVAAVGPLDEGATSAWTVYFGTDDVEATAKAVEQAGGTVRFGPCDVFGEGRMAGFTDPEGAEFAVWQPIATTGFDLAAVPGSLSWAELYVPNPDAARSFYRAVFGWRDQEMPFGDVTFIVVSPAEGENADLGGIMPLQEGDRPHWLPYFEVPSCATTVALAEQLGAGVLLPATEVPGAGSYAVLTDPHGARFAVITSVTA</sequence>
<dbReference type="AlphaFoldDB" id="A0A7W7QPJ1"/>
<dbReference type="RefSeq" id="WP_184716381.1">
    <property type="nucleotide sequence ID" value="NZ_JACHJP010000003.1"/>
</dbReference>
<dbReference type="Pfam" id="PF00903">
    <property type="entry name" value="Glyoxalase"/>
    <property type="match status" value="1"/>
</dbReference>
<dbReference type="SUPFAM" id="SSF54593">
    <property type="entry name" value="Glyoxalase/Bleomycin resistance protein/Dihydroxybiphenyl dioxygenase"/>
    <property type="match status" value="2"/>
</dbReference>
<dbReference type="PROSITE" id="PS51819">
    <property type="entry name" value="VOC"/>
    <property type="match status" value="2"/>
</dbReference>
<dbReference type="PANTHER" id="PTHR33993">
    <property type="entry name" value="GLYOXALASE-RELATED"/>
    <property type="match status" value="1"/>
</dbReference>
<evidence type="ECO:0000313" key="2">
    <source>
        <dbReference type="EMBL" id="MBB4916781.1"/>
    </source>
</evidence>
<protein>
    <recommendedName>
        <fullName evidence="1">VOC domain-containing protein</fullName>
    </recommendedName>
</protein>
<dbReference type="InterPro" id="IPR029068">
    <property type="entry name" value="Glyas_Bleomycin-R_OHBP_Dase"/>
</dbReference>
<gene>
    <name evidence="2" type="ORF">FHS44_003869</name>
</gene>
<reference evidence="2 3" key="1">
    <citation type="submission" date="2020-08" db="EMBL/GenBank/DDBJ databases">
        <title>Genomic Encyclopedia of Type Strains, Phase III (KMG-III): the genomes of soil and plant-associated and newly described type strains.</title>
        <authorList>
            <person name="Whitman W."/>
        </authorList>
    </citation>
    <scope>NUCLEOTIDE SEQUENCE [LARGE SCALE GENOMIC DNA]</scope>
    <source>
        <strain evidence="2 3">CECT 8840</strain>
    </source>
</reference>
<dbReference type="Pfam" id="PF18029">
    <property type="entry name" value="Glyoxalase_6"/>
    <property type="match status" value="1"/>
</dbReference>
<accession>A0A7W7QPJ1</accession>
<feature type="domain" description="VOC" evidence="1">
    <location>
        <begin position="136"/>
        <end position="251"/>
    </location>
</feature>
<dbReference type="Proteomes" id="UP000552644">
    <property type="component" value="Unassembled WGS sequence"/>
</dbReference>
<dbReference type="Gene3D" id="3.10.180.10">
    <property type="entry name" value="2,3-Dihydroxybiphenyl 1,2-Dioxygenase, domain 1"/>
    <property type="match status" value="2"/>
</dbReference>
<evidence type="ECO:0000313" key="3">
    <source>
        <dbReference type="Proteomes" id="UP000552644"/>
    </source>
</evidence>
<feature type="domain" description="VOC" evidence="1">
    <location>
        <begin position="10"/>
        <end position="122"/>
    </location>
</feature>
<dbReference type="InterPro" id="IPR037523">
    <property type="entry name" value="VOC_core"/>
</dbReference>
<name>A0A7W7QPJ1_9ACTN</name>
<dbReference type="InterPro" id="IPR052164">
    <property type="entry name" value="Anthracycline_SecMetBiosynth"/>
</dbReference>
<dbReference type="EMBL" id="JACHJP010000003">
    <property type="protein sequence ID" value="MBB4916781.1"/>
    <property type="molecule type" value="Genomic_DNA"/>
</dbReference>
<dbReference type="InterPro" id="IPR041581">
    <property type="entry name" value="Glyoxalase_6"/>
</dbReference>
<dbReference type="PANTHER" id="PTHR33993:SF10">
    <property type="entry name" value="CONSERVED PROTEIN"/>
    <property type="match status" value="1"/>
</dbReference>
<comment type="caution">
    <text evidence="2">The sequence shown here is derived from an EMBL/GenBank/DDBJ whole genome shotgun (WGS) entry which is preliminary data.</text>
</comment>